<protein>
    <submittedName>
        <fullName evidence="2">Uncharacterized protein</fullName>
    </submittedName>
</protein>
<dbReference type="AlphaFoldDB" id="A0A5B7H7R3"/>
<evidence type="ECO:0000313" key="2">
    <source>
        <dbReference type="EMBL" id="MPC65098.1"/>
    </source>
</evidence>
<evidence type="ECO:0000256" key="1">
    <source>
        <dbReference type="SAM" id="MobiDB-lite"/>
    </source>
</evidence>
<reference evidence="2 3" key="1">
    <citation type="submission" date="2019-05" db="EMBL/GenBank/DDBJ databases">
        <title>Another draft genome of Portunus trituberculatus and its Hox gene families provides insights of decapod evolution.</title>
        <authorList>
            <person name="Jeong J.-H."/>
            <person name="Song I."/>
            <person name="Kim S."/>
            <person name="Choi T."/>
            <person name="Kim D."/>
            <person name="Ryu S."/>
            <person name="Kim W."/>
        </authorList>
    </citation>
    <scope>NUCLEOTIDE SEQUENCE [LARGE SCALE GENOMIC DNA]</scope>
    <source>
        <tissue evidence="2">Muscle</tissue>
    </source>
</reference>
<sequence>MIHTAGTGRGTLPRYKHQTRRQKASQSVCQLPSQLIRLYLVAAGAQHKAFTPPDSSEQNKSRVTASGAATLHPPIIPSSSLRSV</sequence>
<feature type="region of interest" description="Disordered" evidence="1">
    <location>
        <begin position="1"/>
        <end position="26"/>
    </location>
</feature>
<proteinExistence type="predicted"/>
<keyword evidence="3" id="KW-1185">Reference proteome</keyword>
<dbReference type="EMBL" id="VSRR010022922">
    <property type="protein sequence ID" value="MPC65098.1"/>
    <property type="molecule type" value="Genomic_DNA"/>
</dbReference>
<feature type="compositionally biased region" description="Polar residues" evidence="1">
    <location>
        <begin position="53"/>
        <end position="64"/>
    </location>
</feature>
<organism evidence="2 3">
    <name type="scientific">Portunus trituberculatus</name>
    <name type="common">Swimming crab</name>
    <name type="synonym">Neptunus trituberculatus</name>
    <dbReference type="NCBI Taxonomy" id="210409"/>
    <lineage>
        <taxon>Eukaryota</taxon>
        <taxon>Metazoa</taxon>
        <taxon>Ecdysozoa</taxon>
        <taxon>Arthropoda</taxon>
        <taxon>Crustacea</taxon>
        <taxon>Multicrustacea</taxon>
        <taxon>Malacostraca</taxon>
        <taxon>Eumalacostraca</taxon>
        <taxon>Eucarida</taxon>
        <taxon>Decapoda</taxon>
        <taxon>Pleocyemata</taxon>
        <taxon>Brachyura</taxon>
        <taxon>Eubrachyura</taxon>
        <taxon>Portunoidea</taxon>
        <taxon>Portunidae</taxon>
        <taxon>Portuninae</taxon>
        <taxon>Portunus</taxon>
    </lineage>
</organism>
<feature type="region of interest" description="Disordered" evidence="1">
    <location>
        <begin position="49"/>
        <end position="84"/>
    </location>
</feature>
<accession>A0A5B7H7R3</accession>
<feature type="compositionally biased region" description="Basic residues" evidence="1">
    <location>
        <begin position="14"/>
        <end position="23"/>
    </location>
</feature>
<dbReference type="Proteomes" id="UP000324222">
    <property type="component" value="Unassembled WGS sequence"/>
</dbReference>
<gene>
    <name evidence="2" type="ORF">E2C01_059224</name>
</gene>
<evidence type="ECO:0000313" key="3">
    <source>
        <dbReference type="Proteomes" id="UP000324222"/>
    </source>
</evidence>
<comment type="caution">
    <text evidence="2">The sequence shown here is derived from an EMBL/GenBank/DDBJ whole genome shotgun (WGS) entry which is preliminary data.</text>
</comment>
<name>A0A5B7H7R3_PORTR</name>